<keyword evidence="9 12" id="KW-1015">Disulfide bond</keyword>
<dbReference type="Gene3D" id="2.40.160.110">
    <property type="match status" value="2"/>
</dbReference>
<comment type="caution">
    <text evidence="12">Lacks conserved residue(s) required for the propagation of feature annotation.</text>
</comment>
<protein>
    <submittedName>
        <fullName evidence="17">Lysosome-associated membrane glycoprotein 2 isoform X3</fullName>
    </submittedName>
</protein>
<dbReference type="FunFam" id="2.40.160.110:FF:000001">
    <property type="entry name" value="lysosome-associated membrane glycoprotein 2 isoform X2"/>
    <property type="match status" value="1"/>
</dbReference>
<dbReference type="AlphaFoldDB" id="A0AA35LCC3"/>
<evidence type="ECO:0000256" key="8">
    <source>
        <dbReference type="ARBA" id="ARBA00023136"/>
    </source>
</evidence>
<evidence type="ECO:0000256" key="2">
    <source>
        <dbReference type="ARBA" id="ARBA00004530"/>
    </source>
</evidence>
<dbReference type="GO" id="GO:0072594">
    <property type="term" value="P:establishment of protein localization to organelle"/>
    <property type="evidence" value="ECO:0007669"/>
    <property type="project" value="TreeGrafter"/>
</dbReference>
<keyword evidence="6" id="KW-0967">Endosome</keyword>
<comment type="subcellular location">
    <subcellularLocation>
        <location evidence="1">Cell membrane</location>
        <topology evidence="1">Single-pass type I membrane protein</topology>
    </subcellularLocation>
    <subcellularLocation>
        <location evidence="2">Endosome membrane</location>
        <topology evidence="2">Single-pass type I membrane protein</topology>
    </subcellularLocation>
    <subcellularLocation>
        <location evidence="12">Lysosome membrane</location>
        <topology evidence="12">Single-pass type I membrane protein</topology>
    </subcellularLocation>
</comment>
<dbReference type="InterPro" id="IPR002000">
    <property type="entry name" value="Lysosome-assoc_membr_glycop"/>
</dbReference>
<name>A0AA35LCC3_9SAUR</name>
<evidence type="ECO:0000256" key="1">
    <source>
        <dbReference type="ARBA" id="ARBA00004251"/>
    </source>
</evidence>
<evidence type="ECO:0000256" key="7">
    <source>
        <dbReference type="ARBA" id="ARBA00022989"/>
    </source>
</evidence>
<keyword evidence="11 12" id="KW-0458">Lysosome</keyword>
<feature type="domain" description="Lysosome-associated membrane glycoprotein 2-like luminal" evidence="15">
    <location>
        <begin position="265"/>
        <end position="402"/>
    </location>
</feature>
<feature type="domain" description="Lysosome-associated membrane glycoprotein 2-like transmembrane" evidence="16">
    <location>
        <begin position="421"/>
        <end position="452"/>
    </location>
</feature>
<keyword evidence="5 14" id="KW-0732">Signal</keyword>
<evidence type="ECO:0000256" key="5">
    <source>
        <dbReference type="ARBA" id="ARBA00022729"/>
    </source>
</evidence>
<keyword evidence="10" id="KW-0325">Glycoprotein</keyword>
<dbReference type="Pfam" id="PF01299">
    <property type="entry name" value="Lamp2-like_luminal"/>
    <property type="match status" value="1"/>
</dbReference>
<dbReference type="Proteomes" id="UP001178461">
    <property type="component" value="Chromosome Z"/>
</dbReference>
<evidence type="ECO:0000259" key="16">
    <source>
        <dbReference type="Pfam" id="PF21222"/>
    </source>
</evidence>
<evidence type="ECO:0000313" key="18">
    <source>
        <dbReference type="Proteomes" id="UP001178461"/>
    </source>
</evidence>
<dbReference type="PRINTS" id="PR00336">
    <property type="entry name" value="LYSASSOCTDMP"/>
</dbReference>
<keyword evidence="7 13" id="KW-1133">Transmembrane helix</keyword>
<evidence type="ECO:0000256" key="11">
    <source>
        <dbReference type="ARBA" id="ARBA00023228"/>
    </source>
</evidence>
<evidence type="ECO:0000256" key="6">
    <source>
        <dbReference type="ARBA" id="ARBA00022753"/>
    </source>
</evidence>
<gene>
    <name evidence="17" type="ORF">PODLI_1B032668</name>
</gene>
<comment type="similarity">
    <text evidence="12">Belongs to the LAMP family.</text>
</comment>
<evidence type="ECO:0000256" key="9">
    <source>
        <dbReference type="ARBA" id="ARBA00023157"/>
    </source>
</evidence>
<evidence type="ECO:0000256" key="10">
    <source>
        <dbReference type="ARBA" id="ARBA00023180"/>
    </source>
</evidence>
<keyword evidence="8 12" id="KW-0472">Membrane</keyword>
<dbReference type="EMBL" id="OX395140">
    <property type="protein sequence ID" value="CAI5793549.1"/>
    <property type="molecule type" value="Genomic_DNA"/>
</dbReference>
<feature type="transmembrane region" description="Helical" evidence="13">
    <location>
        <begin position="417"/>
        <end position="442"/>
    </location>
</feature>
<feature type="disulfide bond" evidence="12">
    <location>
        <begin position="375"/>
        <end position="412"/>
    </location>
</feature>
<keyword evidence="4 12" id="KW-0812">Transmembrane</keyword>
<evidence type="ECO:0000256" key="13">
    <source>
        <dbReference type="SAM" id="Phobius"/>
    </source>
</evidence>
<evidence type="ECO:0000256" key="4">
    <source>
        <dbReference type="ARBA" id="ARBA00022692"/>
    </source>
</evidence>
<reference evidence="17" key="1">
    <citation type="submission" date="2022-12" db="EMBL/GenBank/DDBJ databases">
        <authorList>
            <person name="Alioto T."/>
            <person name="Alioto T."/>
            <person name="Gomez Garrido J."/>
        </authorList>
    </citation>
    <scope>NUCLEOTIDE SEQUENCE</scope>
</reference>
<keyword evidence="18" id="KW-1185">Reference proteome</keyword>
<dbReference type="GO" id="GO:0005886">
    <property type="term" value="C:plasma membrane"/>
    <property type="evidence" value="ECO:0007669"/>
    <property type="project" value="UniProtKB-SubCell"/>
</dbReference>
<organism evidence="17 18">
    <name type="scientific">Podarcis lilfordi</name>
    <name type="common">Lilford's wall lizard</name>
    <dbReference type="NCBI Taxonomy" id="74358"/>
    <lineage>
        <taxon>Eukaryota</taxon>
        <taxon>Metazoa</taxon>
        <taxon>Chordata</taxon>
        <taxon>Craniata</taxon>
        <taxon>Vertebrata</taxon>
        <taxon>Euteleostomi</taxon>
        <taxon>Lepidosauria</taxon>
        <taxon>Squamata</taxon>
        <taxon>Bifurcata</taxon>
        <taxon>Unidentata</taxon>
        <taxon>Episquamata</taxon>
        <taxon>Laterata</taxon>
        <taxon>Lacertibaenia</taxon>
        <taxon>Lacertidae</taxon>
        <taxon>Podarcis</taxon>
    </lineage>
</organism>
<evidence type="ECO:0000313" key="17">
    <source>
        <dbReference type="EMBL" id="CAI5793549.1"/>
    </source>
</evidence>
<dbReference type="InterPro" id="IPR048524">
    <property type="entry name" value="Lamp2-like_TM"/>
</dbReference>
<dbReference type="PROSITE" id="PS51407">
    <property type="entry name" value="LAMP_3"/>
    <property type="match status" value="1"/>
</dbReference>
<feature type="disulfide bond" evidence="12">
    <location>
        <begin position="159"/>
        <end position="195"/>
    </location>
</feature>
<keyword evidence="3" id="KW-1003">Cell membrane</keyword>
<feature type="signal peptide" evidence="14">
    <location>
        <begin position="1"/>
        <end position="34"/>
    </location>
</feature>
<evidence type="ECO:0000256" key="12">
    <source>
        <dbReference type="PROSITE-ProRule" id="PRU00740"/>
    </source>
</evidence>
<dbReference type="InterPro" id="IPR048528">
    <property type="entry name" value="Lamp2-like_luminal"/>
</dbReference>
<dbReference type="PANTHER" id="PTHR11506">
    <property type="entry name" value="LYSOSOME-ASSOCIATED MEMBRANE GLYCOPROTEIN"/>
    <property type="match status" value="1"/>
</dbReference>
<evidence type="ECO:0000256" key="14">
    <source>
        <dbReference type="SAM" id="SignalP"/>
    </source>
</evidence>
<dbReference type="GO" id="GO:0031902">
    <property type="term" value="C:late endosome membrane"/>
    <property type="evidence" value="ECO:0007669"/>
    <property type="project" value="TreeGrafter"/>
</dbReference>
<sequence>METQSSAAGRLPRPLFCALVLFLLEGSVVYQAYAVDVEVKDASNETCLFGKWIMNFSITYETEHNEYKNTVLTFPEHVRYDGSSCDNEISGPVLAIEFGEGHSWNISFTKTNDTYQGIISFTYNTNDTALFPDAKMKGLITTSTNYPLHPVNLDTVFICQNVDFVESGSVIQNFQNVVLEAFLPSGNLSDQKTVCDKDAVVTPEPAVPDTSSTDTTSITNTTFIINTTSITNTNTNTTSITDDTTEEANTTILSSRSISQPDEIPATGTYSVKNDTEVCLLATMGLQLNMTKTLMNINPNTTTASGRCGNRSSVLTLTDTDIVVVLTFAVKNTSFERFYLKAVDVTVTNPVNGTQFAASDNLTFWEASLGSSYMCRKKETLVVTPSCSLHVFNLRIQPFQVQNGQFSIAEECTSSDFLFIIPIVVGVVIGLLIVFAFVFYMIGRRKSDSGYQAV</sequence>
<dbReference type="Pfam" id="PF21222">
    <property type="entry name" value="Lamp2_2nd"/>
    <property type="match status" value="1"/>
</dbReference>
<proteinExistence type="inferred from homology"/>
<dbReference type="GO" id="GO:0005765">
    <property type="term" value="C:lysosomal membrane"/>
    <property type="evidence" value="ECO:0007669"/>
    <property type="project" value="UniProtKB-SubCell"/>
</dbReference>
<feature type="chain" id="PRO_5041349122" evidence="14">
    <location>
        <begin position="35"/>
        <end position="454"/>
    </location>
</feature>
<evidence type="ECO:0000256" key="3">
    <source>
        <dbReference type="ARBA" id="ARBA00022475"/>
    </source>
</evidence>
<dbReference type="PANTHER" id="PTHR11506:SF6">
    <property type="entry name" value="LYSOSOME-ASSOCIATED MEMBRANE GLYCOPROTEIN 2"/>
    <property type="match status" value="1"/>
</dbReference>
<accession>A0AA35LCC3</accession>
<evidence type="ECO:0000259" key="15">
    <source>
        <dbReference type="Pfam" id="PF01299"/>
    </source>
</evidence>